<protein>
    <submittedName>
        <fullName evidence="2">Uncharacterized protein</fullName>
    </submittedName>
</protein>
<feature type="region of interest" description="Disordered" evidence="1">
    <location>
        <begin position="1"/>
        <end position="138"/>
    </location>
</feature>
<feature type="compositionally biased region" description="Basic and acidic residues" evidence="1">
    <location>
        <begin position="54"/>
        <end position="66"/>
    </location>
</feature>
<feature type="compositionally biased region" description="Low complexity" evidence="1">
    <location>
        <begin position="251"/>
        <end position="260"/>
    </location>
</feature>
<evidence type="ECO:0000313" key="2">
    <source>
        <dbReference type="EMBL" id="CAI9172297.1"/>
    </source>
</evidence>
<evidence type="ECO:0000256" key="1">
    <source>
        <dbReference type="SAM" id="MobiDB-lite"/>
    </source>
</evidence>
<feature type="compositionally biased region" description="Low complexity" evidence="1">
    <location>
        <begin position="115"/>
        <end position="130"/>
    </location>
</feature>
<gene>
    <name evidence="2" type="ORF">MRATA1EN1_LOCUS21259</name>
</gene>
<proteinExistence type="predicted"/>
<sequence length="260" mass="26539">MPSLNDLEQVMAPPSPVRTPRAGLTQPCRRLPGKQVRAVRTLAASQRARLGHTPPEREEGAGREGGPRLPRRALPPPWGCHSHPAVQPTQGAGAGRPGRKERRQRGREPVPTLEAGPASRGAGSAPSHGGDLAQRAAPRARTALQWACREAARLHAGEPGCGCSSAYKEAAPIAGRSAAAGFQVPAAPEKLWTCTDFFFEPEFPLCLGTPPGEGVGGGGASLGSAGGARGGRPPGKAKVIPGGQGPPLGPLPAQATAQAS</sequence>
<evidence type="ECO:0000313" key="3">
    <source>
        <dbReference type="Proteomes" id="UP001176941"/>
    </source>
</evidence>
<reference evidence="2" key="1">
    <citation type="submission" date="2023-04" db="EMBL/GenBank/DDBJ databases">
        <authorList>
            <consortium name="ELIXIR-Norway"/>
        </authorList>
    </citation>
    <scope>NUCLEOTIDE SEQUENCE [LARGE SCALE GENOMIC DNA]</scope>
</reference>
<keyword evidence="3" id="KW-1185">Reference proteome</keyword>
<accession>A0ABN8ZEF7</accession>
<dbReference type="Proteomes" id="UP001176941">
    <property type="component" value="Chromosome 32"/>
</dbReference>
<organism evidence="2 3">
    <name type="scientific">Rangifer tarandus platyrhynchus</name>
    <name type="common">Svalbard reindeer</name>
    <dbReference type="NCBI Taxonomy" id="3082113"/>
    <lineage>
        <taxon>Eukaryota</taxon>
        <taxon>Metazoa</taxon>
        <taxon>Chordata</taxon>
        <taxon>Craniata</taxon>
        <taxon>Vertebrata</taxon>
        <taxon>Euteleostomi</taxon>
        <taxon>Mammalia</taxon>
        <taxon>Eutheria</taxon>
        <taxon>Laurasiatheria</taxon>
        <taxon>Artiodactyla</taxon>
        <taxon>Ruminantia</taxon>
        <taxon>Pecora</taxon>
        <taxon>Cervidae</taxon>
        <taxon>Odocoileinae</taxon>
        <taxon>Rangifer</taxon>
    </lineage>
</organism>
<dbReference type="EMBL" id="OX459968">
    <property type="protein sequence ID" value="CAI9172297.1"/>
    <property type="molecule type" value="Genomic_DNA"/>
</dbReference>
<feature type="compositionally biased region" description="Gly residues" evidence="1">
    <location>
        <begin position="214"/>
        <end position="233"/>
    </location>
</feature>
<name>A0ABN8ZEF7_RANTA</name>
<feature type="region of interest" description="Disordered" evidence="1">
    <location>
        <begin position="214"/>
        <end position="260"/>
    </location>
</feature>